<dbReference type="Pfam" id="PF05489">
    <property type="entry name" value="Phage_tail_X"/>
    <property type="match status" value="1"/>
</dbReference>
<sequence length="69" mass="7462">MADLTVMARDGDTVDQLCWRHLGRTAGATEATLTANPGLARIGPQLPAGTRVQLVSTTQKTRETVQLWD</sequence>
<evidence type="ECO:0000313" key="1">
    <source>
        <dbReference type="EMBL" id="MCW5320540.1"/>
    </source>
</evidence>
<dbReference type="EMBL" id="QZCW01000001">
    <property type="protein sequence ID" value="MCW5320540.1"/>
    <property type="molecule type" value="Genomic_DNA"/>
</dbReference>
<gene>
    <name evidence="1" type="ORF">D5039_04890</name>
</gene>
<proteinExistence type="predicted"/>
<keyword evidence="2" id="KW-1185">Reference proteome</keyword>
<dbReference type="RefSeq" id="WP_265281251.1">
    <property type="nucleotide sequence ID" value="NZ_QZCW01000001.1"/>
</dbReference>
<reference evidence="2" key="1">
    <citation type="submission" date="2023-07" db="EMBL/GenBank/DDBJ databases">
        <title>Verminephrobacter genomes.</title>
        <authorList>
            <person name="Lund M.B."/>
        </authorList>
    </citation>
    <scope>NUCLEOTIDE SEQUENCE [LARGE SCALE GENOMIC DNA]</scope>
    <source>
        <strain evidence="2">AtM5-05</strain>
    </source>
</reference>
<dbReference type="Proteomes" id="UP001208935">
    <property type="component" value="Unassembled WGS sequence"/>
</dbReference>
<dbReference type="InterPro" id="IPR008861">
    <property type="entry name" value="GpX-like"/>
</dbReference>
<organism evidence="1 2">
    <name type="scientific">Verminephrobacter aporrectodeae subsp. tuberculatae</name>
    <dbReference type="NCBI Taxonomy" id="1110392"/>
    <lineage>
        <taxon>Bacteria</taxon>
        <taxon>Pseudomonadati</taxon>
        <taxon>Pseudomonadota</taxon>
        <taxon>Betaproteobacteria</taxon>
        <taxon>Burkholderiales</taxon>
        <taxon>Comamonadaceae</taxon>
        <taxon>Verminephrobacter</taxon>
    </lineage>
</organism>
<accession>A0ABT3KRW3</accession>
<name>A0ABT3KRW3_9BURK</name>
<comment type="caution">
    <text evidence="1">The sequence shown here is derived from an EMBL/GenBank/DDBJ whole genome shotgun (WGS) entry which is preliminary data.</text>
</comment>
<protein>
    <submittedName>
        <fullName evidence="1">Phage tail protein</fullName>
    </submittedName>
</protein>
<evidence type="ECO:0000313" key="2">
    <source>
        <dbReference type="Proteomes" id="UP001208935"/>
    </source>
</evidence>